<evidence type="ECO:0000256" key="1">
    <source>
        <dbReference type="SAM" id="MobiDB-lite"/>
    </source>
</evidence>
<name>A0A1S8YQB0_9GAMM</name>
<gene>
    <name evidence="3" type="ORF">BTJ39_03715</name>
</gene>
<keyword evidence="2" id="KW-1133">Transmembrane helix</keyword>
<feature type="region of interest" description="Disordered" evidence="1">
    <location>
        <begin position="145"/>
        <end position="164"/>
    </location>
</feature>
<proteinExistence type="predicted"/>
<comment type="caution">
    <text evidence="3">The sequence shown here is derived from an EMBL/GenBank/DDBJ whole genome shotgun (WGS) entry which is preliminary data.</text>
</comment>
<dbReference type="Pfam" id="PF11162">
    <property type="entry name" value="DUF2946"/>
    <property type="match status" value="1"/>
</dbReference>
<protein>
    <recommendedName>
        <fullName evidence="5">DUF2946 domain-containing protein</fullName>
    </recommendedName>
</protein>
<dbReference type="STRING" id="1926881.BTJ39_03715"/>
<feature type="transmembrane region" description="Helical" evidence="2">
    <location>
        <begin position="110"/>
        <end position="129"/>
    </location>
</feature>
<dbReference type="AlphaFoldDB" id="A0A1S8YQB0"/>
<evidence type="ECO:0000256" key="2">
    <source>
        <dbReference type="SAM" id="Phobius"/>
    </source>
</evidence>
<evidence type="ECO:0000313" key="4">
    <source>
        <dbReference type="Proteomes" id="UP000190667"/>
    </source>
</evidence>
<accession>A0A1S8YQB0</accession>
<dbReference type="Proteomes" id="UP000190667">
    <property type="component" value="Unassembled WGS sequence"/>
</dbReference>
<sequence length="164" mass="18027">MNVPRHRQQAISASLAILAMLLLMIAPVVSKSLMHQQMIMAGSMASSVSHNAHPMAMMPDMDDMEETDSVDNSMAGHHVHDHQSAAENTPAADNHLMDRDDDAACGYCTLLIHVPFMVWALLVLSWLMLMTRTPRPPLRLVRPVSPSYSLSQPPRGPPAAHFSV</sequence>
<dbReference type="EMBL" id="MRUL01000002">
    <property type="protein sequence ID" value="OON41088.1"/>
    <property type="molecule type" value="Genomic_DNA"/>
</dbReference>
<reference evidence="3 4" key="1">
    <citation type="submission" date="2016-12" db="EMBL/GenBank/DDBJ databases">
        <title>Izhakiella australiana sp. nov. of genus Izhakiella isolated from Australian desert.</title>
        <authorList>
            <person name="Ji M."/>
        </authorList>
    </citation>
    <scope>NUCLEOTIDE SEQUENCE [LARGE SCALE GENOMIC DNA]</scope>
    <source>
        <strain evidence="3 4">D4N98</strain>
    </source>
</reference>
<evidence type="ECO:0008006" key="5">
    <source>
        <dbReference type="Google" id="ProtNLM"/>
    </source>
</evidence>
<evidence type="ECO:0000313" key="3">
    <source>
        <dbReference type="EMBL" id="OON41088.1"/>
    </source>
</evidence>
<dbReference type="OrthoDB" id="6507184at2"/>
<dbReference type="RefSeq" id="WP_078001331.1">
    <property type="nucleotide sequence ID" value="NZ_MRUL01000002.1"/>
</dbReference>
<dbReference type="InterPro" id="IPR021333">
    <property type="entry name" value="DUF2946"/>
</dbReference>
<keyword evidence="4" id="KW-1185">Reference proteome</keyword>
<keyword evidence="2" id="KW-0812">Transmembrane</keyword>
<keyword evidence="2" id="KW-0472">Membrane</keyword>
<organism evidence="3 4">
    <name type="scientific">Izhakiella australiensis</name>
    <dbReference type="NCBI Taxonomy" id="1926881"/>
    <lineage>
        <taxon>Bacteria</taxon>
        <taxon>Pseudomonadati</taxon>
        <taxon>Pseudomonadota</taxon>
        <taxon>Gammaproteobacteria</taxon>
        <taxon>Enterobacterales</taxon>
        <taxon>Erwiniaceae</taxon>
        <taxon>Izhakiella</taxon>
    </lineage>
</organism>